<evidence type="ECO:0000313" key="1">
    <source>
        <dbReference type="EMBL" id="RAQ97692.1"/>
    </source>
</evidence>
<gene>
    <name evidence="1" type="ORF">A4R35_19290</name>
</gene>
<dbReference type="Proteomes" id="UP000248706">
    <property type="component" value="Unassembled WGS sequence"/>
</dbReference>
<evidence type="ECO:0000313" key="2">
    <source>
        <dbReference type="Proteomes" id="UP000248706"/>
    </source>
</evidence>
<dbReference type="RefSeq" id="WP_112432318.1">
    <property type="nucleotide sequence ID" value="NZ_MCIF01000002.1"/>
</dbReference>
<organism evidence="1 2">
    <name type="scientific">Thermogemmatispora tikiterensis</name>
    <dbReference type="NCBI Taxonomy" id="1825093"/>
    <lineage>
        <taxon>Bacteria</taxon>
        <taxon>Bacillati</taxon>
        <taxon>Chloroflexota</taxon>
        <taxon>Ktedonobacteria</taxon>
        <taxon>Thermogemmatisporales</taxon>
        <taxon>Thermogemmatisporaceae</taxon>
        <taxon>Thermogemmatispora</taxon>
    </lineage>
</organism>
<sequence length="375" mass="42236">MTVDIELLQGEQARYFVTSSLLGAIQAAPAALQAEAVRAVLWALCRGGTNSLGGDTPVSTRTLLYHARRLLLPFLEPQPASLSADQGQPDGSGFASTQAREQIDRRLLERLAEQGDLLQIRHTEWHWLPAPPRLVPLGSRYLLAGGLPLHALPGTLQKQITLRTTLRLLRLAADKDWPYTYQSLASWLGPQPPSLRELQSAFLQTPLAPVERTPTASDQIEVYLPQGHGPQEERWQPLIRAVTASGRYLLRRPGYWSPGRFHYSIVLLRQGQILQESPLEDQDITRLCYALDQAAGRRTIAHWYGQAGGQTLELHLESRLPRREYRLLLALSARLTTERSTPLRYRWQGIAVEDRPRLEEALRPLGLTFAEHFSR</sequence>
<name>A0A328VNC1_9CHLR</name>
<comment type="caution">
    <text evidence="1">The sequence shown here is derived from an EMBL/GenBank/DDBJ whole genome shotgun (WGS) entry which is preliminary data.</text>
</comment>
<accession>A0A328VNC1</accession>
<keyword evidence="2" id="KW-1185">Reference proteome</keyword>
<reference evidence="1 2" key="1">
    <citation type="submission" date="2016-08" db="EMBL/GenBank/DDBJ databases">
        <title>Analysis of Carbohydrate Active Enzymes in Thermogemmatispora T81 Reveals Carbohydrate Degradation Ability.</title>
        <authorList>
            <person name="Tomazini A."/>
            <person name="Lal S."/>
            <person name="Stott M."/>
            <person name="Henrissat B."/>
            <person name="Polikarpov I."/>
            <person name="Sparling R."/>
            <person name="Levin D.B."/>
        </authorList>
    </citation>
    <scope>NUCLEOTIDE SEQUENCE [LARGE SCALE GENOMIC DNA]</scope>
    <source>
        <strain evidence="1 2">T81</strain>
    </source>
</reference>
<proteinExistence type="predicted"/>
<dbReference type="AlphaFoldDB" id="A0A328VNC1"/>
<dbReference type="OrthoDB" id="149804at2"/>
<protein>
    <submittedName>
        <fullName evidence="1">Uncharacterized protein</fullName>
    </submittedName>
</protein>
<dbReference type="EMBL" id="MCIF01000002">
    <property type="protein sequence ID" value="RAQ97692.1"/>
    <property type="molecule type" value="Genomic_DNA"/>
</dbReference>